<protein>
    <submittedName>
        <fullName evidence="3">Prolyl-tRNA synthetase associated domain-containing protein</fullName>
    </submittedName>
</protein>
<sequence>MTGHTHEREAALLADLDGSGTAFHVFEHEATATVAESAAVKDHIAGAHTKNLFLTDRRGRFWLVTMPAEERADLKFMASRLGAPRLSFGKAEDMVAFLGVVPGSVTPLAAFNDTEGRVQVVLDAAFAPTGTINIHPLRNTATLSMQTADLVATLTRWNHAPQVLTLKPDQALR</sequence>
<dbReference type="SUPFAM" id="SSF55826">
    <property type="entry name" value="YbaK/ProRS associated domain"/>
    <property type="match status" value="1"/>
</dbReference>
<evidence type="ECO:0000313" key="3">
    <source>
        <dbReference type="EMBL" id="MCJ1961504.1"/>
    </source>
</evidence>
<feature type="domain" description="YbaK/aminoacyl-tRNA synthetase-associated" evidence="2">
    <location>
        <begin position="28"/>
        <end position="151"/>
    </location>
</feature>
<comment type="similarity">
    <text evidence="1">Belongs to the PRORSD1 family.</text>
</comment>
<evidence type="ECO:0000256" key="1">
    <source>
        <dbReference type="ARBA" id="ARBA00010201"/>
    </source>
</evidence>
<dbReference type="CDD" id="cd04335">
    <property type="entry name" value="PrdX_deacylase"/>
    <property type="match status" value="1"/>
</dbReference>
<dbReference type="Proteomes" id="UP001162802">
    <property type="component" value="Unassembled WGS sequence"/>
</dbReference>
<gene>
    <name evidence="3" type="ORF">MTR65_12490</name>
</gene>
<organism evidence="3 4">
    <name type="scientific">Novosphingobium mangrovi</name>
    <name type="common">ex Hu et al. 2023</name>
    <dbReference type="NCBI Taxonomy" id="2930094"/>
    <lineage>
        <taxon>Bacteria</taxon>
        <taxon>Pseudomonadati</taxon>
        <taxon>Pseudomonadota</taxon>
        <taxon>Alphaproteobacteria</taxon>
        <taxon>Sphingomonadales</taxon>
        <taxon>Sphingomonadaceae</taxon>
        <taxon>Novosphingobium</taxon>
    </lineage>
</organism>
<dbReference type="InterPro" id="IPR040285">
    <property type="entry name" value="ProX/PRXD1"/>
</dbReference>
<dbReference type="EMBL" id="JALHAT010000022">
    <property type="protein sequence ID" value="MCJ1961504.1"/>
    <property type="molecule type" value="Genomic_DNA"/>
</dbReference>
<dbReference type="Pfam" id="PF04073">
    <property type="entry name" value="tRNA_edit"/>
    <property type="match status" value="1"/>
</dbReference>
<dbReference type="PANTHER" id="PTHR31423:SF3">
    <property type="entry name" value="PROLYL-TRNA SYNTHETASE ASSOCIATED DOMAIN-CONTAINING PROTEIN 1-RELATED"/>
    <property type="match status" value="1"/>
</dbReference>
<comment type="caution">
    <text evidence="3">The sequence shown here is derived from an EMBL/GenBank/DDBJ whole genome shotgun (WGS) entry which is preliminary data.</text>
</comment>
<dbReference type="InterPro" id="IPR007214">
    <property type="entry name" value="YbaK/aa-tRNA-synth-assoc-dom"/>
</dbReference>
<name>A0ABT0AEB4_9SPHN</name>
<proteinExistence type="inferred from homology"/>
<evidence type="ECO:0000259" key="2">
    <source>
        <dbReference type="Pfam" id="PF04073"/>
    </source>
</evidence>
<dbReference type="RefSeq" id="WP_243800660.1">
    <property type="nucleotide sequence ID" value="NZ_JALHAT010000022.1"/>
</dbReference>
<dbReference type="PANTHER" id="PTHR31423">
    <property type="entry name" value="YBAK DOMAIN-CONTAINING PROTEIN"/>
    <property type="match status" value="1"/>
</dbReference>
<evidence type="ECO:0000313" key="4">
    <source>
        <dbReference type="Proteomes" id="UP001162802"/>
    </source>
</evidence>
<accession>A0ABT0AEB4</accession>
<dbReference type="InterPro" id="IPR036754">
    <property type="entry name" value="YbaK/aa-tRNA-synt-asso_dom_sf"/>
</dbReference>
<reference evidence="3" key="1">
    <citation type="submission" date="2022-03" db="EMBL/GenBank/DDBJ databases">
        <title>Identification of a novel bacterium isolated from mangrove sediments.</title>
        <authorList>
            <person name="Pan X."/>
        </authorList>
    </citation>
    <scope>NUCLEOTIDE SEQUENCE</scope>
    <source>
        <strain evidence="3">B2637</strain>
    </source>
</reference>
<dbReference type="Gene3D" id="3.90.960.10">
    <property type="entry name" value="YbaK/aminoacyl-tRNA synthetase-associated domain"/>
    <property type="match status" value="1"/>
</dbReference>
<keyword evidence="4" id="KW-1185">Reference proteome</keyword>